<dbReference type="EMBL" id="WJNE01000014">
    <property type="protein sequence ID" value="MRG69305.1"/>
    <property type="molecule type" value="Genomic_DNA"/>
</dbReference>
<dbReference type="PANTHER" id="PTHR43685:SF2">
    <property type="entry name" value="GLYCOSYLTRANSFERASE 2-LIKE DOMAIN-CONTAINING PROTEIN"/>
    <property type="match status" value="1"/>
</dbReference>
<sequence>MVVAILMSTFNGEKYLNEQIESLVNQTYKHWNLFIRDDGSIDHTSQIITKWMRRDKRIHYIDDDSKNLKPANSFLKLLKEVEADYYFFCDQDDYWKSIKLETMLKNASNNQTIPNLVYCSLKCTDKNLVPEENDFENLMGKLSGKSRFIGNDMPGCVMMINKKLRDVAINSYTGNNIIMHDWWLALIAEVFGNIAFLDKKLIYYRQHGDNSIGAGHRGGIIRKAFHKDVFSKQEDLVRETYFQAKEFYSVFHNQLSDEWNDFLSMFIKCGSESYRYRLQFFNTYKLHESSKLRTLAYEYFFVFKLNNLLATKERD</sequence>
<feature type="domain" description="Glycosyltransferase 2-like" evidence="1">
    <location>
        <begin position="5"/>
        <end position="144"/>
    </location>
</feature>
<dbReference type="InterPro" id="IPR001173">
    <property type="entry name" value="Glyco_trans_2-like"/>
</dbReference>
<name>A0A6A8DAH0_LIMRT</name>
<dbReference type="Proteomes" id="UP000430985">
    <property type="component" value="Unassembled WGS sequence"/>
</dbReference>
<evidence type="ECO:0000259" key="1">
    <source>
        <dbReference type="Pfam" id="PF00535"/>
    </source>
</evidence>
<dbReference type="AlphaFoldDB" id="A0A6A8DAH0"/>
<keyword evidence="2" id="KW-0808">Transferase</keyword>
<accession>A0A6A8DAH0</accession>
<organism evidence="2 3">
    <name type="scientific">Limosilactobacillus reuteri</name>
    <name type="common">Lactobacillus reuteri</name>
    <dbReference type="NCBI Taxonomy" id="1598"/>
    <lineage>
        <taxon>Bacteria</taxon>
        <taxon>Bacillati</taxon>
        <taxon>Bacillota</taxon>
        <taxon>Bacilli</taxon>
        <taxon>Lactobacillales</taxon>
        <taxon>Lactobacillaceae</taxon>
        <taxon>Limosilactobacillus</taxon>
    </lineage>
</organism>
<comment type="caution">
    <text evidence="2">The sequence shown here is derived from an EMBL/GenBank/DDBJ whole genome shotgun (WGS) entry which is preliminary data.</text>
</comment>
<dbReference type="PANTHER" id="PTHR43685">
    <property type="entry name" value="GLYCOSYLTRANSFERASE"/>
    <property type="match status" value="1"/>
</dbReference>
<evidence type="ECO:0000313" key="2">
    <source>
        <dbReference type="EMBL" id="MRG69305.1"/>
    </source>
</evidence>
<dbReference type="CDD" id="cd04196">
    <property type="entry name" value="GT_2_like_d"/>
    <property type="match status" value="1"/>
</dbReference>
<dbReference type="InterPro" id="IPR029044">
    <property type="entry name" value="Nucleotide-diphossugar_trans"/>
</dbReference>
<proteinExistence type="predicted"/>
<dbReference type="RefSeq" id="WP_153702294.1">
    <property type="nucleotide sequence ID" value="NZ_WJNE01000014.1"/>
</dbReference>
<dbReference type="Pfam" id="PF00535">
    <property type="entry name" value="Glycos_transf_2"/>
    <property type="match status" value="1"/>
</dbReference>
<evidence type="ECO:0000313" key="3">
    <source>
        <dbReference type="Proteomes" id="UP000430985"/>
    </source>
</evidence>
<dbReference type="SUPFAM" id="SSF53448">
    <property type="entry name" value="Nucleotide-diphospho-sugar transferases"/>
    <property type="match status" value="1"/>
</dbReference>
<dbReference type="Gene3D" id="3.90.550.10">
    <property type="entry name" value="Spore Coat Polysaccharide Biosynthesis Protein SpsA, Chain A"/>
    <property type="match status" value="1"/>
</dbReference>
<gene>
    <name evidence="2" type="ORF">GIX83_05560</name>
</gene>
<protein>
    <submittedName>
        <fullName evidence="2">Glycosyltransferase</fullName>
    </submittedName>
</protein>
<reference evidence="2 3" key="1">
    <citation type="submission" date="2019-11" db="EMBL/GenBank/DDBJ databases">
        <title>Draft genome sequence of 12 host-associated Lactobacillus reuteri rodent strains.</title>
        <authorList>
            <person name="Zhang S."/>
            <person name="Ozcam M."/>
            <person name="Van Pijkeren J.P."/>
        </authorList>
    </citation>
    <scope>NUCLEOTIDE SEQUENCE [LARGE SCALE GENOMIC DNA]</scope>
    <source>
        <strain evidence="2 3">Rat19</strain>
    </source>
</reference>
<dbReference type="GO" id="GO:0016740">
    <property type="term" value="F:transferase activity"/>
    <property type="evidence" value="ECO:0007669"/>
    <property type="project" value="UniProtKB-KW"/>
</dbReference>
<dbReference type="InterPro" id="IPR050834">
    <property type="entry name" value="Glycosyltransf_2"/>
</dbReference>